<dbReference type="GO" id="GO:0016301">
    <property type="term" value="F:kinase activity"/>
    <property type="evidence" value="ECO:0007669"/>
    <property type="project" value="UniProtKB-KW"/>
</dbReference>
<proteinExistence type="predicted"/>
<dbReference type="InterPro" id="IPR052059">
    <property type="entry name" value="CR_Ser/Thr_kinase"/>
</dbReference>
<dbReference type="InterPro" id="IPR011009">
    <property type="entry name" value="Kinase-like_dom_sf"/>
</dbReference>
<evidence type="ECO:0000256" key="1">
    <source>
        <dbReference type="ARBA" id="ARBA00022679"/>
    </source>
</evidence>
<evidence type="ECO:0000256" key="2">
    <source>
        <dbReference type="ARBA" id="ARBA00022741"/>
    </source>
</evidence>
<dbReference type="GO" id="GO:0005524">
    <property type="term" value="F:ATP binding"/>
    <property type="evidence" value="ECO:0007669"/>
    <property type="project" value="UniProtKB-KW"/>
</dbReference>
<dbReference type="AlphaFoldDB" id="A0A1J3KA40"/>
<keyword evidence="5" id="KW-0675">Receptor</keyword>
<evidence type="ECO:0000256" key="3">
    <source>
        <dbReference type="ARBA" id="ARBA00022777"/>
    </source>
</evidence>
<dbReference type="Gene3D" id="1.10.510.10">
    <property type="entry name" value="Transferase(Phosphotransferase) domain 1"/>
    <property type="match status" value="1"/>
</dbReference>
<reference evidence="5" key="1">
    <citation type="submission" date="2016-07" db="EMBL/GenBank/DDBJ databases">
        <title>De novo transcriptome assembly of four accessions of the metal hyperaccumulator plant Noccaea caerulescens.</title>
        <authorList>
            <person name="Blande D."/>
            <person name="Halimaa P."/>
            <person name="Tervahauta A.I."/>
            <person name="Aarts M.G."/>
            <person name="Karenlampi S.O."/>
        </authorList>
    </citation>
    <scope>NUCLEOTIDE SEQUENCE</scope>
</reference>
<evidence type="ECO:0000256" key="4">
    <source>
        <dbReference type="ARBA" id="ARBA00022840"/>
    </source>
</evidence>
<gene>
    <name evidence="5" type="ORF">MP_TR7931_c11_g1_i1_g.24964</name>
</gene>
<dbReference type="PANTHER" id="PTHR47973">
    <property type="entry name" value="CYSTEINE-RICH RECEPTOR-LIKE PROTEIN KINASE 3"/>
    <property type="match status" value="1"/>
</dbReference>
<dbReference type="EMBL" id="GEVM01004331">
    <property type="protein sequence ID" value="JAV01608.1"/>
    <property type="molecule type" value="Transcribed_RNA"/>
</dbReference>
<sequence>MAPEYILWGQLTEKADVYSFVAMEIVSGKSNIKHSGTDEHVSLINWALALQQRGDTLEIVDPKLEGEFNRKEAVRMINVSHLLR</sequence>
<organism evidence="5">
    <name type="scientific">Noccaea caerulescens</name>
    <name type="common">Alpine penny-cress</name>
    <name type="synonym">Thlaspi caerulescens</name>
    <dbReference type="NCBI Taxonomy" id="107243"/>
    <lineage>
        <taxon>Eukaryota</taxon>
        <taxon>Viridiplantae</taxon>
        <taxon>Streptophyta</taxon>
        <taxon>Embryophyta</taxon>
        <taxon>Tracheophyta</taxon>
        <taxon>Spermatophyta</taxon>
        <taxon>Magnoliopsida</taxon>
        <taxon>eudicotyledons</taxon>
        <taxon>Gunneridae</taxon>
        <taxon>Pentapetalae</taxon>
        <taxon>rosids</taxon>
        <taxon>malvids</taxon>
        <taxon>Brassicales</taxon>
        <taxon>Brassicaceae</taxon>
        <taxon>Coluteocarpeae</taxon>
        <taxon>Noccaea</taxon>
    </lineage>
</organism>
<name>A0A1J3KA40_NOCCA</name>
<accession>A0A1J3KA40</accession>
<keyword evidence="4" id="KW-0067">ATP-binding</keyword>
<evidence type="ECO:0000313" key="5">
    <source>
        <dbReference type="EMBL" id="JAV01608.1"/>
    </source>
</evidence>
<protein>
    <submittedName>
        <fullName evidence="5">Putative LRR receptor-like serine/threonine-protein kinase</fullName>
    </submittedName>
</protein>
<keyword evidence="3 5" id="KW-0418">Kinase</keyword>
<dbReference type="SUPFAM" id="SSF56112">
    <property type="entry name" value="Protein kinase-like (PK-like)"/>
    <property type="match status" value="1"/>
</dbReference>
<keyword evidence="2" id="KW-0547">Nucleotide-binding</keyword>
<keyword evidence="1" id="KW-0808">Transferase</keyword>